<gene>
    <name evidence="1" type="ORF">S01H4_27173</name>
</gene>
<reference evidence="1" key="1">
    <citation type="journal article" date="2014" name="Front. Microbiol.">
        <title>High frequency of phylogenetically diverse reductive dehalogenase-homologous genes in deep subseafloor sedimentary metagenomes.</title>
        <authorList>
            <person name="Kawai M."/>
            <person name="Futagami T."/>
            <person name="Toyoda A."/>
            <person name="Takaki Y."/>
            <person name="Nishi S."/>
            <person name="Hori S."/>
            <person name="Arai W."/>
            <person name="Tsubouchi T."/>
            <person name="Morono Y."/>
            <person name="Uchiyama I."/>
            <person name="Ito T."/>
            <person name="Fujiyama A."/>
            <person name="Inagaki F."/>
            <person name="Takami H."/>
        </authorList>
    </citation>
    <scope>NUCLEOTIDE SEQUENCE</scope>
    <source>
        <strain evidence="1">Expedition CK06-06</strain>
    </source>
</reference>
<organism evidence="1">
    <name type="scientific">marine sediment metagenome</name>
    <dbReference type="NCBI Taxonomy" id="412755"/>
    <lineage>
        <taxon>unclassified sequences</taxon>
        <taxon>metagenomes</taxon>
        <taxon>ecological metagenomes</taxon>
    </lineage>
</organism>
<comment type="caution">
    <text evidence="1">The sequence shown here is derived from an EMBL/GenBank/DDBJ whole genome shotgun (WGS) entry which is preliminary data.</text>
</comment>
<proteinExistence type="predicted"/>
<sequence length="58" mass="6652">MKKRCPICGYVMYADKRFKDHMLIAHNIDYTNLGNELADILVKMDACRTTLESLGVKC</sequence>
<dbReference type="EMBL" id="BART01013227">
    <property type="protein sequence ID" value="GAG89391.1"/>
    <property type="molecule type" value="Genomic_DNA"/>
</dbReference>
<accession>X1CYS7</accession>
<evidence type="ECO:0000313" key="1">
    <source>
        <dbReference type="EMBL" id="GAG89391.1"/>
    </source>
</evidence>
<dbReference type="AlphaFoldDB" id="X1CYS7"/>
<protein>
    <submittedName>
        <fullName evidence="1">Uncharacterized protein</fullName>
    </submittedName>
</protein>
<name>X1CYS7_9ZZZZ</name>